<dbReference type="Pfam" id="PF25935">
    <property type="entry name" value="BSH_LcnD"/>
    <property type="match status" value="1"/>
</dbReference>
<evidence type="ECO:0000259" key="3">
    <source>
        <dbReference type="Pfam" id="PF25935"/>
    </source>
</evidence>
<feature type="domain" description="LcnD-like barrel-sandwich hybrid" evidence="3">
    <location>
        <begin position="10"/>
        <end position="139"/>
    </location>
</feature>
<evidence type="ECO:0000256" key="1">
    <source>
        <dbReference type="ARBA" id="ARBA00009477"/>
    </source>
</evidence>
<dbReference type="Gene3D" id="2.40.420.20">
    <property type="match status" value="1"/>
</dbReference>
<dbReference type="InterPro" id="IPR058786">
    <property type="entry name" value="BSH_LcnD"/>
</dbReference>
<dbReference type="PANTHER" id="PTHR30469:SF15">
    <property type="entry name" value="HLYD FAMILY OF SECRETION PROTEINS"/>
    <property type="match status" value="1"/>
</dbReference>
<dbReference type="SUPFAM" id="SSF111369">
    <property type="entry name" value="HlyD-like secretion proteins"/>
    <property type="match status" value="1"/>
</dbReference>
<reference evidence="4 5" key="1">
    <citation type="journal article" date="2014" name="Int. J. Syst. Evol. Microbiol.">
        <title>Complete genome sequence of Corynebacterium casei LMG S-19264T (=DSM 44701T), isolated from a smear-ripened cheese.</title>
        <authorList>
            <consortium name="US DOE Joint Genome Institute (JGI-PGF)"/>
            <person name="Walter F."/>
            <person name="Albersmeier A."/>
            <person name="Kalinowski J."/>
            <person name="Ruckert C."/>
        </authorList>
    </citation>
    <scope>NUCLEOTIDE SEQUENCE [LARGE SCALE GENOMIC DNA]</scope>
    <source>
        <strain evidence="4 5">CGMCC 1.15286</strain>
    </source>
</reference>
<organism evidence="4 5">
    <name type="scientific">Paenibacillus radicis</name>
    <name type="common">ex Gao et al. 2016</name>
    <dbReference type="NCBI Taxonomy" id="1737354"/>
    <lineage>
        <taxon>Bacteria</taxon>
        <taxon>Bacillati</taxon>
        <taxon>Bacillota</taxon>
        <taxon>Bacilli</taxon>
        <taxon>Bacillales</taxon>
        <taxon>Paenibacillaceae</taxon>
        <taxon>Paenibacillus</taxon>
    </lineage>
</organism>
<keyword evidence="5" id="KW-1185">Reference proteome</keyword>
<dbReference type="InterPro" id="IPR006143">
    <property type="entry name" value="RND_pump_MFP"/>
</dbReference>
<dbReference type="NCBIfam" id="TIGR01730">
    <property type="entry name" value="RND_mfp"/>
    <property type="match status" value="1"/>
</dbReference>
<accession>A0A917HQ81</accession>
<comment type="similarity">
    <text evidence="1">Belongs to the membrane fusion protein (MFP) (TC 8.A.1) family.</text>
</comment>
<evidence type="ECO:0000256" key="2">
    <source>
        <dbReference type="SAM" id="Coils"/>
    </source>
</evidence>
<evidence type="ECO:0000313" key="5">
    <source>
        <dbReference type="Proteomes" id="UP000600247"/>
    </source>
</evidence>
<proteinExistence type="inferred from homology"/>
<dbReference type="GO" id="GO:0015562">
    <property type="term" value="F:efflux transmembrane transporter activity"/>
    <property type="evidence" value="ECO:0007669"/>
    <property type="project" value="TreeGrafter"/>
</dbReference>
<dbReference type="EMBL" id="BMHY01000015">
    <property type="protein sequence ID" value="GGG85899.1"/>
    <property type="molecule type" value="Genomic_DNA"/>
</dbReference>
<dbReference type="Proteomes" id="UP000600247">
    <property type="component" value="Unassembled WGS sequence"/>
</dbReference>
<dbReference type="AlphaFoldDB" id="A0A917HQ81"/>
<keyword evidence="2" id="KW-0175">Coiled coil</keyword>
<gene>
    <name evidence="4" type="ORF">GCM10010918_49970</name>
</gene>
<dbReference type="PANTHER" id="PTHR30469">
    <property type="entry name" value="MULTIDRUG RESISTANCE PROTEIN MDTA"/>
    <property type="match status" value="1"/>
</dbReference>
<feature type="coiled-coil region" evidence="2">
    <location>
        <begin position="40"/>
        <end position="74"/>
    </location>
</feature>
<dbReference type="GO" id="GO:1990281">
    <property type="term" value="C:efflux pump complex"/>
    <property type="evidence" value="ECO:0007669"/>
    <property type="project" value="TreeGrafter"/>
</dbReference>
<evidence type="ECO:0000313" key="4">
    <source>
        <dbReference type="EMBL" id="GGG85899.1"/>
    </source>
</evidence>
<dbReference type="RefSeq" id="WP_188892415.1">
    <property type="nucleotide sequence ID" value="NZ_BMHY01000015.1"/>
</dbReference>
<name>A0A917HQ81_9BACL</name>
<protein>
    <submittedName>
        <fullName evidence="4">RND transporter</fullName>
    </submittedName>
</protein>
<dbReference type="Gene3D" id="1.10.287.470">
    <property type="entry name" value="Helix hairpin bin"/>
    <property type="match status" value="1"/>
</dbReference>
<sequence>MISLKDQSDLRSESGLKIVKVHVKKNDAVKKGQVLITYDNEDARQQLLDEETRLKKQQLNREVLKEQFMEAQRSGDEEAIRRAKRDLDNDQLDFEMATRKINYLRKNLTEQSSLKAPFAGKVGAVNAEDGMRVPQGQAVFTLIKAGSPFEFSFQINEEEAGLLQVEETVPVTIQVQGGKPLRVDGVIKEIEATSGGDGSAMKGGMKEDQLQKKIVVAIAADNNLQGGEQASLQIEKKTAEQGLVIRKELLKKDGTGSYVFVVREKKSSLGNSYFVQKAYVTVGEEVGDECLILKGLRPQDDLIAETSEPLQEGNRIRIR</sequence>
<dbReference type="Gene3D" id="2.40.50.100">
    <property type="match status" value="1"/>
</dbReference>
<comment type="caution">
    <text evidence="4">The sequence shown here is derived from an EMBL/GenBank/DDBJ whole genome shotgun (WGS) entry which is preliminary data.</text>
</comment>
<dbReference type="Gene3D" id="2.40.30.170">
    <property type="match status" value="1"/>
</dbReference>